<dbReference type="Proteomes" id="UP000573001">
    <property type="component" value="Unassembled WGS sequence"/>
</dbReference>
<feature type="compositionally biased region" description="Low complexity" evidence="1">
    <location>
        <begin position="73"/>
        <end position="87"/>
    </location>
</feature>
<comment type="caution">
    <text evidence="3">The sequence shown here is derived from an EMBL/GenBank/DDBJ whole genome shotgun (WGS) entry which is preliminary data.</text>
</comment>
<sequence>METRTRTRWEQDGWELVSMTQGRLQSQLEFRRPKKQIGRRALIAAGAGAAVLIAVIVLGATGVFGSDEDAPAEAKAPANSAAPSSKPVTAAASPSDIATPNPTTNPTAVITAENSPQFAALLQLTNTCDASIAAFAGENRGRAIQFDGSVGAIAPHDGATTRFDILLGAGDFSETSAQGPAFQFNDVNTTYDMHYKGETPGSIGVGTNLAITAEVQDYNPDQCLFHLKPVETVFR</sequence>
<evidence type="ECO:0000256" key="2">
    <source>
        <dbReference type="SAM" id="Phobius"/>
    </source>
</evidence>
<dbReference type="InterPro" id="IPR032290">
    <property type="entry name" value="DUF4839"/>
</dbReference>
<evidence type="ECO:0000256" key="1">
    <source>
        <dbReference type="SAM" id="MobiDB-lite"/>
    </source>
</evidence>
<dbReference type="EMBL" id="JABMCE010000052">
    <property type="protein sequence ID" value="NUU12863.1"/>
    <property type="molecule type" value="Genomic_DNA"/>
</dbReference>
<keyword evidence="2" id="KW-0472">Membrane</keyword>
<dbReference type="Pfam" id="PF16127">
    <property type="entry name" value="DUF4839"/>
    <property type="match status" value="1"/>
</dbReference>
<gene>
    <name evidence="3" type="ORF">HP507_03285</name>
</gene>
<feature type="compositionally biased region" description="Low complexity" evidence="1">
    <location>
        <begin position="97"/>
        <end position="107"/>
    </location>
</feature>
<evidence type="ECO:0000313" key="3">
    <source>
        <dbReference type="EMBL" id="NUU12863.1"/>
    </source>
</evidence>
<name>A0ABX2M7V2_9MICO</name>
<accession>A0ABX2M7V2</accession>
<protein>
    <submittedName>
        <fullName evidence="3">DUF4839 domain-containing protein</fullName>
    </submittedName>
</protein>
<dbReference type="RefSeq" id="WP_217508451.1">
    <property type="nucleotide sequence ID" value="NZ_JABMCE010000052.1"/>
</dbReference>
<reference evidence="3 4" key="1">
    <citation type="submission" date="2020-05" db="EMBL/GenBank/DDBJ databases">
        <title>Genome Sequencing of Type Strains.</title>
        <authorList>
            <person name="Lemaire J.F."/>
            <person name="Inderbitzin P."/>
            <person name="Gregorio O.A."/>
            <person name="Collins S.B."/>
            <person name="Wespe N."/>
            <person name="Knight-Connoni V."/>
        </authorList>
    </citation>
    <scope>NUCLEOTIDE SEQUENCE [LARGE SCALE GENOMIC DNA]</scope>
    <source>
        <strain evidence="3 4">ATCC 19096</strain>
    </source>
</reference>
<keyword evidence="2" id="KW-0812">Transmembrane</keyword>
<organism evidence="3 4">
    <name type="scientific">Curtobacterium pusillum</name>
    <dbReference type="NCBI Taxonomy" id="69373"/>
    <lineage>
        <taxon>Bacteria</taxon>
        <taxon>Bacillati</taxon>
        <taxon>Actinomycetota</taxon>
        <taxon>Actinomycetes</taxon>
        <taxon>Micrococcales</taxon>
        <taxon>Microbacteriaceae</taxon>
        <taxon>Curtobacterium</taxon>
    </lineage>
</organism>
<keyword evidence="2" id="KW-1133">Transmembrane helix</keyword>
<proteinExistence type="predicted"/>
<feature type="transmembrane region" description="Helical" evidence="2">
    <location>
        <begin position="41"/>
        <end position="65"/>
    </location>
</feature>
<feature type="region of interest" description="Disordered" evidence="1">
    <location>
        <begin position="68"/>
        <end position="107"/>
    </location>
</feature>
<keyword evidence="4" id="KW-1185">Reference proteome</keyword>
<evidence type="ECO:0000313" key="4">
    <source>
        <dbReference type="Proteomes" id="UP000573001"/>
    </source>
</evidence>